<name>A0A0T5P373_9RHOB</name>
<gene>
    <name evidence="3" type="ORF">RIdsm_04514</name>
    <name evidence="2" type="ORF">XM52_24120</name>
</gene>
<dbReference type="InterPro" id="IPR029063">
    <property type="entry name" value="SAM-dependent_MTases_sf"/>
</dbReference>
<dbReference type="InterPro" id="IPR013216">
    <property type="entry name" value="Methyltransf_11"/>
</dbReference>
<dbReference type="Proteomes" id="UP000051401">
    <property type="component" value="Unassembled WGS sequence"/>
</dbReference>
<dbReference type="EMBL" id="LAXI01000023">
    <property type="protein sequence ID" value="KRS15343.1"/>
    <property type="molecule type" value="Genomic_DNA"/>
</dbReference>
<proteinExistence type="predicted"/>
<dbReference type="AlphaFoldDB" id="A0A0T5P373"/>
<feature type="domain" description="Methyltransferase type 11" evidence="1">
    <location>
        <begin position="96"/>
        <end position="139"/>
    </location>
</feature>
<dbReference type="Gene3D" id="3.40.50.150">
    <property type="entry name" value="Vaccinia Virus protein VP39"/>
    <property type="match status" value="1"/>
</dbReference>
<reference evidence="2 4" key="1">
    <citation type="submission" date="2015-04" db="EMBL/GenBank/DDBJ databases">
        <title>The draft genome sequence of Roseovarius indicus B108T.</title>
        <authorList>
            <person name="Li G."/>
            <person name="Lai Q."/>
            <person name="Shao Z."/>
            <person name="Yan P."/>
        </authorList>
    </citation>
    <scope>NUCLEOTIDE SEQUENCE [LARGE SCALE GENOMIC DNA]</scope>
    <source>
        <strain evidence="2 4">B108</strain>
    </source>
</reference>
<dbReference type="KEGG" id="rid:RIdsm_04514"/>
<protein>
    <recommendedName>
        <fullName evidence="1">Methyltransferase type 11 domain-containing protein</fullName>
    </recommendedName>
</protein>
<dbReference type="RefSeq" id="WP_057820393.1">
    <property type="nucleotide sequence ID" value="NZ_CAXRJZ010000010.1"/>
</dbReference>
<accession>A0A0T5P373</accession>
<evidence type="ECO:0000313" key="3">
    <source>
        <dbReference type="EMBL" id="QEW28676.1"/>
    </source>
</evidence>
<evidence type="ECO:0000313" key="4">
    <source>
        <dbReference type="Proteomes" id="UP000051401"/>
    </source>
</evidence>
<dbReference type="PATRIC" id="fig|540747.5.peg.3177"/>
<sequence>MGIDAQLASQLVAARGLVEGKENCVMLGRQKFHIKGKFRRYVRQRLRQAGLTPDIPEYEQEDGFSETFLRKIGFPEPMSLDASPYENCDLTHDMNEPLPDDLRGRFDVIIDGGTLEHVYNTPQALDNVFHMLRPGGIFLSINGITGWAGHGFYQFSPELVWRYWKDARRCVLHECAAVPHDVTDAEPRPAPDTGQNGRRFRGAGMQGRWYLFYIIERGPDAVTDERIRNVSQGDYSVRWDAGEPQAAAGE</sequence>
<dbReference type="SUPFAM" id="SSF53335">
    <property type="entry name" value="S-adenosyl-L-methionine-dependent methyltransferases"/>
    <property type="match status" value="1"/>
</dbReference>
<evidence type="ECO:0000313" key="2">
    <source>
        <dbReference type="EMBL" id="KRS15343.1"/>
    </source>
</evidence>
<dbReference type="Pfam" id="PF08241">
    <property type="entry name" value="Methyltransf_11"/>
    <property type="match status" value="1"/>
</dbReference>
<dbReference type="GO" id="GO:0008757">
    <property type="term" value="F:S-adenosylmethionine-dependent methyltransferase activity"/>
    <property type="evidence" value="ECO:0007669"/>
    <property type="project" value="InterPro"/>
</dbReference>
<dbReference type="EMBL" id="CP031598">
    <property type="protein sequence ID" value="QEW28676.1"/>
    <property type="molecule type" value="Genomic_DNA"/>
</dbReference>
<evidence type="ECO:0000259" key="1">
    <source>
        <dbReference type="Pfam" id="PF08241"/>
    </source>
</evidence>
<dbReference type="Proteomes" id="UP000325785">
    <property type="component" value="Chromosome"/>
</dbReference>
<dbReference type="STRING" id="540747.SAMN04488031_11670"/>
<evidence type="ECO:0000313" key="5">
    <source>
        <dbReference type="Proteomes" id="UP000325785"/>
    </source>
</evidence>
<keyword evidence="4" id="KW-1185">Reference proteome</keyword>
<reference evidence="3 5" key="2">
    <citation type="submission" date="2018-08" db="EMBL/GenBank/DDBJ databases">
        <title>Genetic Globetrotter - A new plasmid hitch-hiking vast phylogenetic and geographic distances.</title>
        <authorList>
            <person name="Vollmers J."/>
            <person name="Petersen J."/>
        </authorList>
    </citation>
    <scope>NUCLEOTIDE SEQUENCE [LARGE SCALE GENOMIC DNA]</scope>
    <source>
        <strain evidence="3 5">DSM 26383</strain>
    </source>
</reference>
<organism evidence="2 4">
    <name type="scientific">Roseovarius indicus</name>
    <dbReference type="NCBI Taxonomy" id="540747"/>
    <lineage>
        <taxon>Bacteria</taxon>
        <taxon>Pseudomonadati</taxon>
        <taxon>Pseudomonadota</taxon>
        <taxon>Alphaproteobacteria</taxon>
        <taxon>Rhodobacterales</taxon>
        <taxon>Roseobacteraceae</taxon>
        <taxon>Roseovarius</taxon>
    </lineage>
</organism>